<keyword evidence="2 8" id="KW-0489">Methyltransferase</keyword>
<dbReference type="EMBL" id="LTDM01000033">
    <property type="protein sequence ID" value="OLS02245.1"/>
    <property type="molecule type" value="Genomic_DNA"/>
</dbReference>
<comment type="caution">
    <text evidence="8">The sequence shown here is derived from an EMBL/GenBank/DDBJ whole genome shotgun (WGS) entry which is preliminary data.</text>
</comment>
<accession>A0A1U7M4N5</accession>
<sequence length="423" mass="49123">MLSIEQINKLLGVEESFHASYKLMEVLGSEEDRNNLFEEFLKLETNLYYDWFLNYYQSEHSDRKGKGQDFTPDEVSEIASRILRQGRSNLDICAGVGGLTIKRYADNPNQDFYCEEFSDRAIPFLLFNLAIRNIKGIVRHGDSLTRRFKAIYKLEKGDKFSSIEILDEIEDIKVETIIMNPPYSLKWSPDKKYLEENRFKEFGILAPNSKADYAFLLTGLDQLTENGKMAIILPHGVLFRGGSEGIIREKLIKLNYIESIIGLPGKVFYNTDIPTVILVLKKNKENKDILFIDASEEFKNAPPKNVIEERHINKILKIYQNNKEIDKFSKLIKFDEIKENDFNLNIPRYIDKYVEEYVPPLADILKDLIKLDEEIEAKQLEFANTVGQLTSKSIEKDRELSNFAKYLKNRGTTKRKGQISFYD</sequence>
<protein>
    <recommendedName>
        <fullName evidence="1">site-specific DNA-methyltransferase (adenine-specific)</fullName>
        <ecNumber evidence="1">2.1.1.72</ecNumber>
    </recommendedName>
</protein>
<feature type="domain" description="DNA methylase adenine-specific" evidence="7">
    <location>
        <begin position="49"/>
        <end position="352"/>
    </location>
</feature>
<evidence type="ECO:0000313" key="9">
    <source>
        <dbReference type="Proteomes" id="UP000186112"/>
    </source>
</evidence>
<dbReference type="EC" id="2.1.1.72" evidence="1"/>
<organism evidence="8 9">
    <name type="scientific">Tissierella creatinophila DSM 6911</name>
    <dbReference type="NCBI Taxonomy" id="1123403"/>
    <lineage>
        <taxon>Bacteria</taxon>
        <taxon>Bacillati</taxon>
        <taxon>Bacillota</taxon>
        <taxon>Tissierellia</taxon>
        <taxon>Tissierellales</taxon>
        <taxon>Tissierellaceae</taxon>
        <taxon>Tissierella</taxon>
    </lineage>
</organism>
<evidence type="ECO:0000313" key="8">
    <source>
        <dbReference type="EMBL" id="OLS02245.1"/>
    </source>
</evidence>
<dbReference type="InterPro" id="IPR003356">
    <property type="entry name" value="DNA_methylase_A-5"/>
</dbReference>
<dbReference type="GO" id="GO:0008170">
    <property type="term" value="F:N-methyltransferase activity"/>
    <property type="evidence" value="ECO:0007669"/>
    <property type="project" value="InterPro"/>
</dbReference>
<dbReference type="PROSITE" id="PS00092">
    <property type="entry name" value="N6_MTASE"/>
    <property type="match status" value="1"/>
</dbReference>
<gene>
    <name evidence="8" type="ORF">TICRE_17760</name>
</gene>
<evidence type="ECO:0000256" key="3">
    <source>
        <dbReference type="ARBA" id="ARBA00022679"/>
    </source>
</evidence>
<dbReference type="PANTHER" id="PTHR42933:SF1">
    <property type="entry name" value="SITE-SPECIFIC DNA-METHYLTRANSFERASE (ADENINE-SPECIFIC)"/>
    <property type="match status" value="1"/>
</dbReference>
<keyword evidence="4" id="KW-0949">S-adenosyl-L-methionine</keyword>
<evidence type="ECO:0000259" key="7">
    <source>
        <dbReference type="Pfam" id="PF02384"/>
    </source>
</evidence>
<dbReference type="CDD" id="cd02440">
    <property type="entry name" value="AdoMet_MTases"/>
    <property type="match status" value="1"/>
</dbReference>
<dbReference type="OrthoDB" id="9814572at2"/>
<evidence type="ECO:0000256" key="5">
    <source>
        <dbReference type="ARBA" id="ARBA00022747"/>
    </source>
</evidence>
<evidence type="ECO:0000256" key="1">
    <source>
        <dbReference type="ARBA" id="ARBA00011900"/>
    </source>
</evidence>
<dbReference type="GO" id="GO:0009307">
    <property type="term" value="P:DNA restriction-modification system"/>
    <property type="evidence" value="ECO:0007669"/>
    <property type="project" value="UniProtKB-KW"/>
</dbReference>
<dbReference type="InterPro" id="IPR029063">
    <property type="entry name" value="SAM-dependent_MTases_sf"/>
</dbReference>
<dbReference type="REBASE" id="194259">
    <property type="entry name" value="M.Tcr6911ORF17760P"/>
</dbReference>
<evidence type="ECO:0000256" key="2">
    <source>
        <dbReference type="ARBA" id="ARBA00022603"/>
    </source>
</evidence>
<evidence type="ECO:0000256" key="4">
    <source>
        <dbReference type="ARBA" id="ARBA00022691"/>
    </source>
</evidence>
<keyword evidence="3 8" id="KW-0808">Transferase</keyword>
<keyword evidence="5" id="KW-0680">Restriction system</keyword>
<dbReference type="GO" id="GO:0003677">
    <property type="term" value="F:DNA binding"/>
    <property type="evidence" value="ECO:0007669"/>
    <property type="project" value="InterPro"/>
</dbReference>
<dbReference type="SUPFAM" id="SSF53335">
    <property type="entry name" value="S-adenosyl-L-methionine-dependent methyltransferases"/>
    <property type="match status" value="1"/>
</dbReference>
<dbReference type="Proteomes" id="UP000186112">
    <property type="component" value="Unassembled WGS sequence"/>
</dbReference>
<dbReference type="RefSeq" id="WP_075727226.1">
    <property type="nucleotide sequence ID" value="NZ_LTDM01000033.1"/>
</dbReference>
<keyword evidence="9" id="KW-1185">Reference proteome</keyword>
<dbReference type="InterPro" id="IPR002052">
    <property type="entry name" value="DNA_methylase_N6_adenine_CS"/>
</dbReference>
<evidence type="ECO:0000256" key="6">
    <source>
        <dbReference type="ARBA" id="ARBA00047942"/>
    </source>
</evidence>
<dbReference type="AlphaFoldDB" id="A0A1U7M4N5"/>
<reference evidence="8 9" key="1">
    <citation type="submission" date="2016-02" db="EMBL/GenBank/DDBJ databases">
        <title>Genome sequence of Tissierella creatinophila DSM 6911.</title>
        <authorList>
            <person name="Poehlein A."/>
            <person name="Daniel R."/>
        </authorList>
    </citation>
    <scope>NUCLEOTIDE SEQUENCE [LARGE SCALE GENOMIC DNA]</scope>
    <source>
        <strain evidence="8 9">DSM 6911</strain>
    </source>
</reference>
<name>A0A1U7M4N5_TISCR</name>
<dbReference type="GO" id="GO:0009007">
    <property type="term" value="F:site-specific DNA-methyltransferase (adenine-specific) activity"/>
    <property type="evidence" value="ECO:0007669"/>
    <property type="project" value="UniProtKB-EC"/>
</dbReference>
<comment type="catalytic activity">
    <reaction evidence="6">
        <text>a 2'-deoxyadenosine in DNA + S-adenosyl-L-methionine = an N(6)-methyl-2'-deoxyadenosine in DNA + S-adenosyl-L-homocysteine + H(+)</text>
        <dbReference type="Rhea" id="RHEA:15197"/>
        <dbReference type="Rhea" id="RHEA-COMP:12418"/>
        <dbReference type="Rhea" id="RHEA-COMP:12419"/>
        <dbReference type="ChEBI" id="CHEBI:15378"/>
        <dbReference type="ChEBI" id="CHEBI:57856"/>
        <dbReference type="ChEBI" id="CHEBI:59789"/>
        <dbReference type="ChEBI" id="CHEBI:90615"/>
        <dbReference type="ChEBI" id="CHEBI:90616"/>
        <dbReference type="EC" id="2.1.1.72"/>
    </reaction>
</comment>
<dbReference type="GO" id="GO:0032259">
    <property type="term" value="P:methylation"/>
    <property type="evidence" value="ECO:0007669"/>
    <property type="project" value="UniProtKB-KW"/>
</dbReference>
<dbReference type="PRINTS" id="PR00507">
    <property type="entry name" value="N12N6MTFRASE"/>
</dbReference>
<proteinExistence type="predicted"/>
<dbReference type="InterPro" id="IPR051537">
    <property type="entry name" value="DNA_Adenine_Mtase"/>
</dbReference>
<dbReference type="PANTHER" id="PTHR42933">
    <property type="entry name" value="SLR6095 PROTEIN"/>
    <property type="match status" value="1"/>
</dbReference>
<dbReference type="Pfam" id="PF02384">
    <property type="entry name" value="N6_Mtase"/>
    <property type="match status" value="1"/>
</dbReference>
<dbReference type="Gene3D" id="3.40.50.150">
    <property type="entry name" value="Vaccinia Virus protein VP39"/>
    <property type="match status" value="1"/>
</dbReference>